<accession>A0A2S5KJY2</accession>
<proteinExistence type="predicted"/>
<feature type="transmembrane region" description="Helical" evidence="2">
    <location>
        <begin position="899"/>
        <end position="921"/>
    </location>
</feature>
<keyword evidence="2" id="KW-1133">Transmembrane helix</keyword>
<dbReference type="GO" id="GO:0005886">
    <property type="term" value="C:plasma membrane"/>
    <property type="evidence" value="ECO:0007669"/>
    <property type="project" value="TreeGrafter"/>
</dbReference>
<dbReference type="GO" id="GO:0042910">
    <property type="term" value="F:xenobiotic transmembrane transporter activity"/>
    <property type="evidence" value="ECO:0007669"/>
    <property type="project" value="TreeGrafter"/>
</dbReference>
<dbReference type="OrthoDB" id="5287122at2"/>
<dbReference type="Pfam" id="PF00873">
    <property type="entry name" value="ACR_tran"/>
    <property type="match status" value="1"/>
</dbReference>
<feature type="transmembrane region" description="Helical" evidence="2">
    <location>
        <begin position="428"/>
        <end position="448"/>
    </location>
</feature>
<dbReference type="Gene3D" id="3.30.70.1430">
    <property type="entry name" value="Multidrug efflux transporter AcrB pore domain"/>
    <property type="match status" value="2"/>
</dbReference>
<dbReference type="EMBL" id="PRLP01000109">
    <property type="protein sequence ID" value="PPC75098.1"/>
    <property type="molecule type" value="Genomic_DNA"/>
</dbReference>
<feature type="transmembrane region" description="Helical" evidence="2">
    <location>
        <begin position="520"/>
        <end position="540"/>
    </location>
</feature>
<feature type="transmembrane region" description="Helical" evidence="2">
    <location>
        <begin position="332"/>
        <end position="350"/>
    </location>
</feature>
<dbReference type="PANTHER" id="PTHR32063:SF0">
    <property type="entry name" value="SWARMING MOTILITY PROTEIN SWRC"/>
    <property type="match status" value="1"/>
</dbReference>
<dbReference type="Proteomes" id="UP000238196">
    <property type="component" value="Unassembled WGS sequence"/>
</dbReference>
<keyword evidence="2" id="KW-0472">Membrane</keyword>
<feature type="transmembrane region" description="Helical" evidence="2">
    <location>
        <begin position="460"/>
        <end position="486"/>
    </location>
</feature>
<feature type="region of interest" description="Disordered" evidence="1">
    <location>
        <begin position="1031"/>
        <end position="1050"/>
    </location>
</feature>
<feature type="transmembrane region" description="Helical" evidence="2">
    <location>
        <begin position="990"/>
        <end position="1016"/>
    </location>
</feature>
<feature type="compositionally biased region" description="Polar residues" evidence="1">
    <location>
        <begin position="1031"/>
        <end position="1041"/>
    </location>
</feature>
<gene>
    <name evidence="3" type="ORF">C4K68_22295</name>
</gene>
<evidence type="ECO:0000313" key="4">
    <source>
        <dbReference type="Proteomes" id="UP000238196"/>
    </source>
</evidence>
<dbReference type="Gene3D" id="3.30.70.1440">
    <property type="entry name" value="Multidrug efflux transporter AcrB pore domain"/>
    <property type="match status" value="1"/>
</dbReference>
<feature type="transmembrane region" description="Helical" evidence="2">
    <location>
        <begin position="950"/>
        <end position="970"/>
    </location>
</feature>
<dbReference type="Gene3D" id="1.20.1640.10">
    <property type="entry name" value="Multidrug efflux transporter AcrB transmembrane domain"/>
    <property type="match status" value="2"/>
</dbReference>
<comment type="caution">
    <text evidence="3">The sequence shown here is derived from an EMBL/GenBank/DDBJ whole genome shotgun (WGS) entry which is preliminary data.</text>
</comment>
<feature type="transmembrane region" description="Helical" evidence="2">
    <location>
        <begin position="357"/>
        <end position="377"/>
    </location>
</feature>
<dbReference type="InterPro" id="IPR027463">
    <property type="entry name" value="AcrB_DN_DC_subdom"/>
</dbReference>
<keyword evidence="2" id="KW-0812">Transmembrane</keyword>
<dbReference type="SUPFAM" id="SSF82714">
    <property type="entry name" value="Multidrug efflux transporter AcrB TolC docking domain, DN and DC subdomains"/>
    <property type="match status" value="2"/>
</dbReference>
<dbReference type="Gene3D" id="3.30.2090.10">
    <property type="entry name" value="Multidrug efflux transporter AcrB TolC docking domain, DN and DC subdomains"/>
    <property type="match status" value="2"/>
</dbReference>
<dbReference type="PANTHER" id="PTHR32063">
    <property type="match status" value="1"/>
</dbReference>
<dbReference type="InterPro" id="IPR001036">
    <property type="entry name" value="Acrflvin-R"/>
</dbReference>
<dbReference type="AlphaFoldDB" id="A0A2S5KJY2"/>
<feature type="transmembrane region" description="Helical" evidence="2">
    <location>
        <begin position="383"/>
        <end position="407"/>
    </location>
</feature>
<feature type="transmembrane region" description="Helical" evidence="2">
    <location>
        <begin position="874"/>
        <end position="893"/>
    </location>
</feature>
<dbReference type="SUPFAM" id="SSF82693">
    <property type="entry name" value="Multidrug efflux transporter AcrB pore domain, PN1, PN2, PC1 and PC2 subdomains"/>
    <property type="match status" value="2"/>
</dbReference>
<evidence type="ECO:0000313" key="3">
    <source>
        <dbReference type="EMBL" id="PPC75098.1"/>
    </source>
</evidence>
<dbReference type="SUPFAM" id="SSF82866">
    <property type="entry name" value="Multidrug efflux transporter AcrB transmembrane domain"/>
    <property type="match status" value="2"/>
</dbReference>
<dbReference type="Gene3D" id="3.30.70.1320">
    <property type="entry name" value="Multidrug efflux transporter AcrB pore domain like"/>
    <property type="match status" value="1"/>
</dbReference>
<name>A0A2S5KJY2_9PROT</name>
<protein>
    <submittedName>
        <fullName evidence="3">MFS transporter</fullName>
    </submittedName>
</protein>
<sequence>MLTLIRAAVDRSRTTLLLLLFLLLAGAMAFNAIPKESDPDVAIPMIYVSLSHEGIAPADAERLLVRPMENELKSIEGVKEMTAFASEGHASVMLEFDAGFDARKALDDVREKVDTAKSKLPADTDEPVVHEINVALFPVLSIALSGPLPEHLLVQYARALRDDIEAIPGVLEVEIAGDREEQLEILVDPLVLDSYQVNYADLFATVQNNNQLVAAGALDTGSGRMVLKVPGVIEDINDLLSLPVKTVGSTVVRFSDVATVRRTFKDPQGFARVNGQPALTLQVKKRVGANIIDTIDAVQQVVARHQQVWPAPLAMSYILDQSGQIKVMLSDLLNNVASAIILVMIIILAAMGVRSSLLVGLAIPGSFLSGILILYGIGYTLNIVVLFSLILVVGMLVDGAIVVIELADRLQQQGHSAREAYTQAAARMAWPVIASTATTLVVFLPLLFWPGVVGQFMKYLPMTVLICLSASLFMALIFMPVLGAVLSHRQPRQLIQLNAQASALTRGYASLLARLLRSPALTLLAAVLMLIGAYVAYGHWGHGVEFFPEVEPESAQVLIHARGDLSIEEKDALVRRVEARLQGMTELQALSARSFNQGDTQMSEDTIGQLQFQFIDWFRRRPADAILADMRQRTADLAGIQLEFNKAENGPGQGKPIELQISGGTDEQRNAAVALIRQRMNSLGGFAEAEDDRALPGIEWRLQVDREEAARFGADIVTIGNAVQLITTGIKVADYRPDDSDDEVDIRVRLPSGQRSLGQLDTMTINTQQGMVALSNFVRLQPMPKTGTLTRVDTRRTLTIKSDVAPGYLANDQVHALQQSLKGENWPATLRFEFKGEDEDQRETMRFLSLAFVTSLFLMTLILLTQFNSLYQSLLILSAIVFSTAGVLLGLLITAQPFGIVMCGLGIIALAGIVVNNNIVLIDAYNEMRSKGMAPLEAALETGKLRLRPVFLTAITTVLGLIPMVLSLNVDLLNRQIAWGAPSTQWWTQLSSAIAGGLTFATLLTLFLTPCLLVLGEQLLSRSKARAVNTHSAVDTAATESDQQKQLRRG</sequence>
<evidence type="ECO:0000256" key="2">
    <source>
        <dbReference type="SAM" id="Phobius"/>
    </source>
</evidence>
<reference evidence="3 4" key="1">
    <citation type="submission" date="2018-02" db="EMBL/GenBank/DDBJ databases">
        <title>novel marine gammaproteobacteria from coastal saline agro ecosystem.</title>
        <authorList>
            <person name="Krishnan R."/>
            <person name="Ramesh Kumar N."/>
        </authorList>
    </citation>
    <scope>NUCLEOTIDE SEQUENCE [LARGE SCALE GENOMIC DNA]</scope>
    <source>
        <strain evidence="3 4">228</strain>
    </source>
</reference>
<dbReference type="PRINTS" id="PR00702">
    <property type="entry name" value="ACRIFLAVINRP"/>
</dbReference>
<organism evidence="3 4">
    <name type="scientific">Proteobacteria bacterium 228</name>
    <dbReference type="NCBI Taxonomy" id="2083153"/>
    <lineage>
        <taxon>Bacteria</taxon>
        <taxon>Pseudomonadati</taxon>
        <taxon>Pseudomonadota</taxon>
    </lineage>
</organism>
<evidence type="ECO:0000256" key="1">
    <source>
        <dbReference type="SAM" id="MobiDB-lite"/>
    </source>
</evidence>
<feature type="transmembrane region" description="Helical" evidence="2">
    <location>
        <begin position="847"/>
        <end position="867"/>
    </location>
</feature>